<keyword evidence="3" id="KW-1185">Reference proteome</keyword>
<proteinExistence type="predicted"/>
<dbReference type="AlphaFoldDB" id="A0A1T4YKA6"/>
<sequence length="164" mass="18552">MTEDEFWKLIENSRKESGECEAQAAALAWLLSAQSAQEIQSFDDIFAAKRAEAYRWDLWGAAYLINGGCSDDGFEYFRCWLIGQGRDVFENVLKNPDSLANLLSGDEDDVECEDLLYVADRAYEDLIGDPLPPRTYSGPLEPQGSEWDEDDLTEMFPQLAVKFS</sequence>
<evidence type="ECO:0000313" key="2">
    <source>
        <dbReference type="EMBL" id="SKB02130.1"/>
    </source>
</evidence>
<accession>A0A1T4YKA6</accession>
<protein>
    <recommendedName>
        <fullName evidence="1">DUF4240 domain-containing protein</fullName>
    </recommendedName>
</protein>
<dbReference type="Proteomes" id="UP000190774">
    <property type="component" value="Unassembled WGS sequence"/>
</dbReference>
<evidence type="ECO:0000313" key="3">
    <source>
        <dbReference type="Proteomes" id="UP000190774"/>
    </source>
</evidence>
<name>A0A1T4YKA6_9BACT</name>
<dbReference type="OrthoDB" id="6200718at2"/>
<dbReference type="RefSeq" id="WP_078814735.1">
    <property type="nucleotide sequence ID" value="NZ_FUYE01000013.1"/>
</dbReference>
<feature type="domain" description="DUF4240" evidence="1">
    <location>
        <begin position="1"/>
        <end position="124"/>
    </location>
</feature>
<dbReference type="STRING" id="48467.SAMN02745166_03553"/>
<reference evidence="3" key="1">
    <citation type="submission" date="2017-02" db="EMBL/GenBank/DDBJ databases">
        <authorList>
            <person name="Varghese N."/>
            <person name="Submissions S."/>
        </authorList>
    </citation>
    <scope>NUCLEOTIDE SEQUENCE [LARGE SCALE GENOMIC DNA]</scope>
    <source>
        <strain evidence="3">ATCC 700200</strain>
    </source>
</reference>
<dbReference type="Pfam" id="PF14024">
    <property type="entry name" value="DUF4240"/>
    <property type="match status" value="1"/>
</dbReference>
<dbReference type="InterPro" id="IPR025334">
    <property type="entry name" value="DUF4240"/>
</dbReference>
<dbReference type="EMBL" id="FUYE01000013">
    <property type="protein sequence ID" value="SKB02130.1"/>
    <property type="molecule type" value="Genomic_DNA"/>
</dbReference>
<gene>
    <name evidence="2" type="ORF">SAMN02745166_03553</name>
</gene>
<evidence type="ECO:0000259" key="1">
    <source>
        <dbReference type="Pfam" id="PF14024"/>
    </source>
</evidence>
<organism evidence="2 3">
    <name type="scientific">Prosthecobacter debontii</name>
    <dbReference type="NCBI Taxonomy" id="48467"/>
    <lineage>
        <taxon>Bacteria</taxon>
        <taxon>Pseudomonadati</taxon>
        <taxon>Verrucomicrobiota</taxon>
        <taxon>Verrucomicrobiia</taxon>
        <taxon>Verrucomicrobiales</taxon>
        <taxon>Verrucomicrobiaceae</taxon>
        <taxon>Prosthecobacter</taxon>
    </lineage>
</organism>